<sequence>MTEQTTALAKRASLFGSIVLQLGLVAIWVLLWGQLNPMTIITGVLVSVIVGRVFYLPPVDFGGRFSPWHFLLFSLRMIWDVVSASLHVAWLAIDWRYTPSNAVIAIDLHTRNDLIMTWTVEAISLVPGTIVIEADREERRLFLHVLDVDNAEDIEKLRLSVRATEERLTMAFGSRNEVQRMLAERQSLNSATPSEGGAS</sequence>
<dbReference type="NCBIfam" id="NF006521">
    <property type="entry name" value="PRK08965.1-5"/>
    <property type="match status" value="1"/>
</dbReference>
<evidence type="ECO:0000313" key="8">
    <source>
        <dbReference type="EMBL" id="NIH53711.1"/>
    </source>
</evidence>
<dbReference type="GO" id="GO:0008324">
    <property type="term" value="F:monoatomic cation transmembrane transporter activity"/>
    <property type="evidence" value="ECO:0007669"/>
    <property type="project" value="InterPro"/>
</dbReference>
<evidence type="ECO:0000256" key="3">
    <source>
        <dbReference type="ARBA" id="ARBA00022475"/>
    </source>
</evidence>
<evidence type="ECO:0000256" key="6">
    <source>
        <dbReference type="ARBA" id="ARBA00023136"/>
    </source>
</evidence>
<proteinExistence type="inferred from homology"/>
<evidence type="ECO:0000256" key="2">
    <source>
        <dbReference type="ARBA" id="ARBA00006228"/>
    </source>
</evidence>
<evidence type="ECO:0000256" key="7">
    <source>
        <dbReference type="SAM" id="Phobius"/>
    </source>
</evidence>
<feature type="transmembrane region" description="Helical" evidence="7">
    <location>
        <begin position="12"/>
        <end position="32"/>
    </location>
</feature>
<dbReference type="RefSeq" id="WP_167149546.1">
    <property type="nucleotide sequence ID" value="NZ_JAAMOX010000001.1"/>
</dbReference>
<comment type="caution">
    <text evidence="8">The sequence shown here is derived from an EMBL/GenBank/DDBJ whole genome shotgun (WGS) entry which is preliminary data.</text>
</comment>
<dbReference type="GO" id="GO:0005886">
    <property type="term" value="C:plasma membrane"/>
    <property type="evidence" value="ECO:0007669"/>
    <property type="project" value="UniProtKB-SubCell"/>
</dbReference>
<dbReference type="Proteomes" id="UP000541033">
    <property type="component" value="Unassembled WGS sequence"/>
</dbReference>
<dbReference type="PANTHER" id="PTHR34584:SF1">
    <property type="entry name" value="NA(+)_H(+) ANTIPORTER SUBUNIT E1"/>
    <property type="match status" value="1"/>
</dbReference>
<gene>
    <name evidence="8" type="ORF">FHX76_001579</name>
</gene>
<comment type="similarity">
    <text evidence="2">Belongs to the CPA3 antiporters (TC 2.A.63) subunit E family.</text>
</comment>
<keyword evidence="6 7" id="KW-0472">Membrane</keyword>
<evidence type="ECO:0000256" key="5">
    <source>
        <dbReference type="ARBA" id="ARBA00022989"/>
    </source>
</evidence>
<dbReference type="AlphaFoldDB" id="A0A7X5R177"/>
<comment type="subcellular location">
    <subcellularLocation>
        <location evidence="1">Cell membrane</location>
        <topology evidence="1">Multi-pass membrane protein</topology>
    </subcellularLocation>
</comment>
<keyword evidence="9" id="KW-1185">Reference proteome</keyword>
<dbReference type="EMBL" id="JAAMOX010000001">
    <property type="protein sequence ID" value="NIH53711.1"/>
    <property type="molecule type" value="Genomic_DNA"/>
</dbReference>
<accession>A0A7X5R177</accession>
<evidence type="ECO:0000256" key="4">
    <source>
        <dbReference type="ARBA" id="ARBA00022692"/>
    </source>
</evidence>
<dbReference type="InterPro" id="IPR002758">
    <property type="entry name" value="Cation_antiport_E"/>
</dbReference>
<keyword evidence="3" id="KW-1003">Cell membrane</keyword>
<evidence type="ECO:0000256" key="1">
    <source>
        <dbReference type="ARBA" id="ARBA00004651"/>
    </source>
</evidence>
<name>A0A7X5R177_9MICO</name>
<protein>
    <submittedName>
        <fullName evidence="8">Multicomponent Na+:H+ antiporter subunit E</fullName>
    </submittedName>
</protein>
<dbReference type="Pfam" id="PF01899">
    <property type="entry name" value="MNHE"/>
    <property type="match status" value="1"/>
</dbReference>
<organism evidence="8 9">
    <name type="scientific">Lysinibacter cavernae</name>
    <dbReference type="NCBI Taxonomy" id="1640652"/>
    <lineage>
        <taxon>Bacteria</taxon>
        <taxon>Bacillati</taxon>
        <taxon>Actinomycetota</taxon>
        <taxon>Actinomycetes</taxon>
        <taxon>Micrococcales</taxon>
        <taxon>Microbacteriaceae</taxon>
        <taxon>Lysinibacter</taxon>
    </lineage>
</organism>
<keyword evidence="5 7" id="KW-1133">Transmembrane helix</keyword>
<feature type="transmembrane region" description="Helical" evidence="7">
    <location>
        <begin position="38"/>
        <end position="56"/>
    </location>
</feature>
<evidence type="ECO:0000313" key="9">
    <source>
        <dbReference type="Proteomes" id="UP000541033"/>
    </source>
</evidence>
<dbReference type="PANTHER" id="PTHR34584">
    <property type="entry name" value="NA(+)/H(+) ANTIPORTER SUBUNIT E1"/>
    <property type="match status" value="1"/>
</dbReference>
<reference evidence="8 9" key="1">
    <citation type="submission" date="2020-02" db="EMBL/GenBank/DDBJ databases">
        <title>Sequencing the genomes of 1000 actinobacteria strains.</title>
        <authorList>
            <person name="Klenk H.-P."/>
        </authorList>
    </citation>
    <scope>NUCLEOTIDE SEQUENCE [LARGE SCALE GENOMIC DNA]</scope>
    <source>
        <strain evidence="8 9">DSM 27960</strain>
    </source>
</reference>
<keyword evidence="4 7" id="KW-0812">Transmembrane</keyword>